<sequence length="209" mass="22949">MPQRNWAPIGDDEPALLRLSHSVRAAETVEIVTLPESFLHDVQGARGTGDIARLPFAGDSSIEFRGFALSGANTLTTTLNPASGRHIGIHLDNWDRLPYRNRLQSRRRLCINAGPGARYLLLGSVDALAICRALHPDYQEHHPHTEDIRAYVSAGHCLKCLRIFLKPGEGYIAPTELLPHDGSTAGTTEPSTAAFWLGHWDAGDFRSLL</sequence>
<comment type="caution">
    <text evidence="1">The sequence shown here is derived from an EMBL/GenBank/DDBJ whole genome shotgun (WGS) entry which is preliminary data.</text>
</comment>
<dbReference type="OrthoDB" id="4312010at2"/>
<accession>A0A540WCZ5</accession>
<protein>
    <submittedName>
        <fullName evidence="1">Uncharacterized protein</fullName>
    </submittedName>
</protein>
<reference evidence="1 2" key="1">
    <citation type="submission" date="2019-06" db="EMBL/GenBank/DDBJ databases">
        <title>Description of Kitasatospora acidophila sp. nov. isolated from pine grove soil, and reclassification of Streptomyces novaecaesareae to Kitasatospora novaeceasareae comb. nov.</title>
        <authorList>
            <person name="Kim M.J."/>
        </authorList>
    </citation>
    <scope>NUCLEOTIDE SEQUENCE [LARGE SCALE GENOMIC DNA]</scope>
    <source>
        <strain evidence="1 2">MMS16-CNU292</strain>
    </source>
</reference>
<evidence type="ECO:0000313" key="2">
    <source>
        <dbReference type="Proteomes" id="UP000319103"/>
    </source>
</evidence>
<dbReference type="AlphaFoldDB" id="A0A540WCZ5"/>
<gene>
    <name evidence="1" type="ORF">E6W39_37895</name>
</gene>
<keyword evidence="2" id="KW-1185">Reference proteome</keyword>
<evidence type="ECO:0000313" key="1">
    <source>
        <dbReference type="EMBL" id="TQF06915.1"/>
    </source>
</evidence>
<organism evidence="1 2">
    <name type="scientific">Kitasatospora acidiphila</name>
    <dbReference type="NCBI Taxonomy" id="2567942"/>
    <lineage>
        <taxon>Bacteria</taxon>
        <taxon>Bacillati</taxon>
        <taxon>Actinomycetota</taxon>
        <taxon>Actinomycetes</taxon>
        <taxon>Kitasatosporales</taxon>
        <taxon>Streptomycetaceae</taxon>
        <taxon>Kitasatospora</taxon>
    </lineage>
</organism>
<dbReference type="Proteomes" id="UP000319103">
    <property type="component" value="Unassembled WGS sequence"/>
</dbReference>
<proteinExistence type="predicted"/>
<name>A0A540WCZ5_9ACTN</name>
<dbReference type="EMBL" id="VIGB01000003">
    <property type="protein sequence ID" value="TQF06915.1"/>
    <property type="molecule type" value="Genomic_DNA"/>
</dbReference>
<dbReference type="RefSeq" id="WP_141637320.1">
    <property type="nucleotide sequence ID" value="NZ_VIGB01000003.1"/>
</dbReference>